<dbReference type="Pfam" id="PF06029">
    <property type="entry name" value="AlkA_N"/>
    <property type="match status" value="1"/>
</dbReference>
<evidence type="ECO:0000256" key="3">
    <source>
        <dbReference type="ARBA" id="ARBA00012000"/>
    </source>
</evidence>
<dbReference type="InterPro" id="IPR009057">
    <property type="entry name" value="Homeodomain-like_sf"/>
</dbReference>
<dbReference type="EC" id="3.2.2.21" evidence="3"/>
<dbReference type="PROSITE" id="PS01124">
    <property type="entry name" value="HTH_ARAC_FAMILY_2"/>
    <property type="match status" value="1"/>
</dbReference>
<accession>A0A318JAP3</accession>
<feature type="domain" description="HTH araC/xylS-type" evidence="14">
    <location>
        <begin position="124"/>
        <end position="226"/>
    </location>
</feature>
<dbReference type="GO" id="GO:0003700">
    <property type="term" value="F:DNA-binding transcription factor activity"/>
    <property type="evidence" value="ECO:0007669"/>
    <property type="project" value="InterPro"/>
</dbReference>
<comment type="caution">
    <text evidence="15">The sequence shown here is derived from an EMBL/GenBank/DDBJ whole genome shotgun (WGS) entry which is preliminary data.</text>
</comment>
<dbReference type="Gene3D" id="3.30.310.20">
    <property type="entry name" value="DNA-3-methyladenine glycosylase AlkA, N-terminal domain"/>
    <property type="match status" value="1"/>
</dbReference>
<dbReference type="GO" id="GO:0006285">
    <property type="term" value="P:base-excision repair, AP site formation"/>
    <property type="evidence" value="ECO:0007669"/>
    <property type="project" value="TreeGrafter"/>
</dbReference>
<dbReference type="Proteomes" id="UP000247792">
    <property type="component" value="Unassembled WGS sequence"/>
</dbReference>
<dbReference type="SUPFAM" id="SSF55945">
    <property type="entry name" value="TATA-box binding protein-like"/>
    <property type="match status" value="1"/>
</dbReference>
<dbReference type="InterPro" id="IPR011257">
    <property type="entry name" value="DNA_glycosylase"/>
</dbReference>
<dbReference type="GO" id="GO:0008270">
    <property type="term" value="F:zinc ion binding"/>
    <property type="evidence" value="ECO:0007669"/>
    <property type="project" value="InterPro"/>
</dbReference>
<dbReference type="GO" id="GO:0032259">
    <property type="term" value="P:methylation"/>
    <property type="evidence" value="ECO:0007669"/>
    <property type="project" value="UniProtKB-KW"/>
</dbReference>
<dbReference type="GO" id="GO:0043565">
    <property type="term" value="F:sequence-specific DNA binding"/>
    <property type="evidence" value="ECO:0007669"/>
    <property type="project" value="InterPro"/>
</dbReference>
<dbReference type="GO" id="GO:0006307">
    <property type="term" value="P:DNA alkylation repair"/>
    <property type="evidence" value="ECO:0007669"/>
    <property type="project" value="TreeGrafter"/>
</dbReference>
<dbReference type="SMART" id="SM00478">
    <property type="entry name" value="ENDO3c"/>
    <property type="match status" value="1"/>
</dbReference>
<dbReference type="PROSITE" id="PS00041">
    <property type="entry name" value="HTH_ARAC_FAMILY_1"/>
    <property type="match status" value="1"/>
</dbReference>
<evidence type="ECO:0000256" key="7">
    <source>
        <dbReference type="ARBA" id="ARBA00022763"/>
    </source>
</evidence>
<protein>
    <recommendedName>
        <fullName evidence="3">DNA-3-methyladenine glycosylase II</fullName>
        <ecNumber evidence="3">3.2.2.21</ecNumber>
    </recommendedName>
</protein>
<keyword evidence="5" id="KW-0808">Transferase</keyword>
<keyword evidence="8" id="KW-0862">Zinc</keyword>
<dbReference type="InterPro" id="IPR051912">
    <property type="entry name" value="Alkylbase_DNA_Glycosylase/TA"/>
</dbReference>
<gene>
    <name evidence="15" type="ORF">DFR42_102310</name>
</gene>
<evidence type="ECO:0000313" key="15">
    <source>
        <dbReference type="EMBL" id="PXX45097.1"/>
    </source>
</evidence>
<dbReference type="Pfam" id="PF02805">
    <property type="entry name" value="Ada_Zn_binding"/>
    <property type="match status" value="1"/>
</dbReference>
<dbReference type="EMBL" id="QJKB01000002">
    <property type="protein sequence ID" value="PXX45097.1"/>
    <property type="molecule type" value="Genomic_DNA"/>
</dbReference>
<keyword evidence="10" id="KW-0238">DNA-binding</keyword>
<dbReference type="GO" id="GO:0032993">
    <property type="term" value="C:protein-DNA complex"/>
    <property type="evidence" value="ECO:0007669"/>
    <property type="project" value="TreeGrafter"/>
</dbReference>
<dbReference type="Pfam" id="PF00730">
    <property type="entry name" value="HhH-GPD"/>
    <property type="match status" value="1"/>
</dbReference>
<evidence type="ECO:0000256" key="12">
    <source>
        <dbReference type="ARBA" id="ARBA00023163"/>
    </source>
</evidence>
<evidence type="ECO:0000256" key="5">
    <source>
        <dbReference type="ARBA" id="ARBA00022679"/>
    </source>
</evidence>
<dbReference type="SUPFAM" id="SSF46689">
    <property type="entry name" value="Homeodomain-like"/>
    <property type="match status" value="1"/>
</dbReference>
<dbReference type="SMART" id="SM00342">
    <property type="entry name" value="HTH_ARAC"/>
    <property type="match status" value="1"/>
</dbReference>
<evidence type="ECO:0000259" key="14">
    <source>
        <dbReference type="PROSITE" id="PS01124"/>
    </source>
</evidence>
<keyword evidence="6" id="KW-0479">Metal-binding</keyword>
<dbReference type="InterPro" id="IPR004026">
    <property type="entry name" value="Ada_DNA_repair_Zn-bd"/>
</dbReference>
<dbReference type="Gene3D" id="1.10.340.30">
    <property type="entry name" value="Hypothetical protein, domain 2"/>
    <property type="match status" value="1"/>
</dbReference>
<dbReference type="Gene3D" id="3.40.10.10">
    <property type="entry name" value="DNA Methylphosphotriester Repair Domain"/>
    <property type="match status" value="1"/>
</dbReference>
<proteinExistence type="predicted"/>
<evidence type="ECO:0000256" key="10">
    <source>
        <dbReference type="ARBA" id="ARBA00023125"/>
    </source>
</evidence>
<evidence type="ECO:0000256" key="8">
    <source>
        <dbReference type="ARBA" id="ARBA00022833"/>
    </source>
</evidence>
<dbReference type="Pfam" id="PF12833">
    <property type="entry name" value="HTH_18"/>
    <property type="match status" value="1"/>
</dbReference>
<name>A0A318JAP3_9BURK</name>
<dbReference type="AlphaFoldDB" id="A0A318JAP3"/>
<dbReference type="GO" id="GO:0032131">
    <property type="term" value="F:alkylated DNA binding"/>
    <property type="evidence" value="ECO:0007669"/>
    <property type="project" value="TreeGrafter"/>
</dbReference>
<reference evidence="15 16" key="1">
    <citation type="submission" date="2018-05" db="EMBL/GenBank/DDBJ databases">
        <title>Genomic Encyclopedia of Type Strains, Phase IV (KMG-IV): sequencing the most valuable type-strain genomes for metagenomic binning, comparative biology and taxonomic classification.</title>
        <authorList>
            <person name="Goeker M."/>
        </authorList>
    </citation>
    <scope>NUCLEOTIDE SEQUENCE [LARGE SCALE GENOMIC DNA]</scope>
    <source>
        <strain evidence="15 16">DSM 19792</strain>
    </source>
</reference>
<dbReference type="GO" id="GO:0008725">
    <property type="term" value="F:DNA-3-methyladenine glycosylase activity"/>
    <property type="evidence" value="ECO:0007669"/>
    <property type="project" value="TreeGrafter"/>
</dbReference>
<dbReference type="Gene3D" id="1.10.10.60">
    <property type="entry name" value="Homeodomain-like"/>
    <property type="match status" value="1"/>
</dbReference>
<dbReference type="SUPFAM" id="SSF57884">
    <property type="entry name" value="Ada DNA repair protein, N-terminal domain (N-Ada 10)"/>
    <property type="match status" value="1"/>
</dbReference>
<evidence type="ECO:0000256" key="13">
    <source>
        <dbReference type="ARBA" id="ARBA00023204"/>
    </source>
</evidence>
<dbReference type="PANTHER" id="PTHR43003:SF13">
    <property type="entry name" value="DNA-3-METHYLADENINE GLYCOSYLASE 2"/>
    <property type="match status" value="1"/>
</dbReference>
<keyword evidence="7" id="KW-0227">DNA damage</keyword>
<dbReference type="InterPro" id="IPR018062">
    <property type="entry name" value="HTH_AraC-typ_CS"/>
</dbReference>
<evidence type="ECO:0000313" key="16">
    <source>
        <dbReference type="Proteomes" id="UP000247792"/>
    </source>
</evidence>
<comment type="cofactor">
    <cofactor evidence="2">
        <name>Zn(2+)</name>
        <dbReference type="ChEBI" id="CHEBI:29105"/>
    </cofactor>
</comment>
<dbReference type="InterPro" id="IPR003265">
    <property type="entry name" value="HhH-GPD_domain"/>
</dbReference>
<dbReference type="PANTHER" id="PTHR43003">
    <property type="entry name" value="DNA-3-METHYLADENINE GLYCOSYLASE"/>
    <property type="match status" value="1"/>
</dbReference>
<evidence type="ECO:0000256" key="1">
    <source>
        <dbReference type="ARBA" id="ARBA00000086"/>
    </source>
</evidence>
<evidence type="ECO:0000256" key="11">
    <source>
        <dbReference type="ARBA" id="ARBA00023159"/>
    </source>
</evidence>
<dbReference type="SUPFAM" id="SSF48150">
    <property type="entry name" value="DNA-glycosylase"/>
    <property type="match status" value="1"/>
</dbReference>
<keyword evidence="11" id="KW-0010">Activator</keyword>
<organism evidence="15 16">
    <name type="scientific">Undibacterium pigrum</name>
    <dbReference type="NCBI Taxonomy" id="401470"/>
    <lineage>
        <taxon>Bacteria</taxon>
        <taxon>Pseudomonadati</taxon>
        <taxon>Pseudomonadota</taxon>
        <taxon>Betaproteobacteria</taxon>
        <taxon>Burkholderiales</taxon>
        <taxon>Oxalobacteraceae</taxon>
        <taxon>Undibacterium</taxon>
    </lineage>
</organism>
<keyword evidence="13" id="KW-0234">DNA repair</keyword>
<evidence type="ECO:0000256" key="6">
    <source>
        <dbReference type="ARBA" id="ARBA00022723"/>
    </source>
</evidence>
<evidence type="ECO:0000256" key="9">
    <source>
        <dbReference type="ARBA" id="ARBA00023015"/>
    </source>
</evidence>
<dbReference type="InterPro" id="IPR035451">
    <property type="entry name" value="Ada-like_dom_sf"/>
</dbReference>
<dbReference type="GO" id="GO:0043916">
    <property type="term" value="F:DNA-7-methylguanine glycosylase activity"/>
    <property type="evidence" value="ECO:0007669"/>
    <property type="project" value="TreeGrafter"/>
</dbReference>
<keyword evidence="4" id="KW-0489">Methyltransferase</keyword>
<dbReference type="InterPro" id="IPR023170">
    <property type="entry name" value="HhH_base_excis_C"/>
</dbReference>
<evidence type="ECO:0000256" key="2">
    <source>
        <dbReference type="ARBA" id="ARBA00001947"/>
    </source>
</evidence>
<dbReference type="InterPro" id="IPR010316">
    <property type="entry name" value="AlkA_N"/>
</dbReference>
<dbReference type="Gene3D" id="1.10.1670.10">
    <property type="entry name" value="Helix-hairpin-Helix base-excision DNA repair enzymes (C-terminal)"/>
    <property type="match status" value="1"/>
</dbReference>
<sequence>MILTIPDLIEYKKVVAMEQQIQTADKQQAAVPPDATSLMLTQDSEGLTQKQCYYRALAAKDSRFDGVFFTGVKTTGVYCRPVCGVKTPRESSCEFYSSAAAAEAAGFRPCLRCRPELAPYAIQQNLAHAIWQRIADGALNETDIESFSHQVGLSSRQLRRVMLQEFGVTPVELAQTQRLLFAKKLLQETQLGMAEIAFAAGFGSVRRFNALFSERYQLAPGSIRRAADSAGEGVSLKLAYRPPYAWDAVITYLAGRAMPGLEAVIDEKGGKAYVRSVHMDGLEGWLKVAHLPAKQQLSLQVSPSLAPVLMPLMARVRQQFDLEANPAVIQSHLQSHALLAAQIQRTPGMRVPGAFDSFELAIRAVLGQQVSVAGATTVAGRLVTRFGQPVVTPFAGVTHHFPSPQTIVDLSIDQLAGIGIPGARAATLQNIARFALDGGLQRQLAASSDEMVARLKTVKGIGEWTAQYIAMRALRFSDAFPAGDLGLQKAAALLATPATPASERLTEKQLLIIAQPWAPWRAYAALLLWQSLSKE</sequence>
<dbReference type="GO" id="GO:0008168">
    <property type="term" value="F:methyltransferase activity"/>
    <property type="evidence" value="ECO:0007669"/>
    <property type="project" value="UniProtKB-KW"/>
</dbReference>
<comment type="catalytic activity">
    <reaction evidence="1">
        <text>Hydrolysis of alkylated DNA, releasing 3-methyladenine, 3-methylguanine, 7-methylguanine and 7-methyladenine.</text>
        <dbReference type="EC" id="3.2.2.21"/>
    </reaction>
</comment>
<dbReference type="CDD" id="cd00056">
    <property type="entry name" value="ENDO3c"/>
    <property type="match status" value="1"/>
</dbReference>
<dbReference type="SMART" id="SM01009">
    <property type="entry name" value="AlkA_N"/>
    <property type="match status" value="1"/>
</dbReference>
<dbReference type="InterPro" id="IPR018060">
    <property type="entry name" value="HTH_AraC"/>
</dbReference>
<keyword evidence="16" id="KW-1185">Reference proteome</keyword>
<keyword evidence="9" id="KW-0805">Transcription regulation</keyword>
<evidence type="ECO:0000256" key="4">
    <source>
        <dbReference type="ARBA" id="ARBA00022603"/>
    </source>
</evidence>
<dbReference type="InterPro" id="IPR037046">
    <property type="entry name" value="AlkA_N_sf"/>
</dbReference>
<keyword evidence="12" id="KW-0804">Transcription</keyword>
<dbReference type="GO" id="GO:0005737">
    <property type="term" value="C:cytoplasm"/>
    <property type="evidence" value="ECO:0007669"/>
    <property type="project" value="TreeGrafter"/>
</dbReference>